<dbReference type="InterPro" id="IPR002934">
    <property type="entry name" value="Polymerase_NTP_transf_dom"/>
</dbReference>
<organism evidence="2">
    <name type="scientific">Thermosulfurimonas dismutans</name>
    <dbReference type="NCBI Taxonomy" id="999894"/>
    <lineage>
        <taxon>Bacteria</taxon>
        <taxon>Pseudomonadati</taxon>
        <taxon>Thermodesulfobacteriota</taxon>
        <taxon>Thermodesulfobacteria</taxon>
        <taxon>Thermodesulfobacteriales</taxon>
        <taxon>Thermodesulfobacteriaceae</taxon>
        <taxon>Thermosulfurimonas</taxon>
    </lineage>
</organism>
<dbReference type="Pfam" id="PF01909">
    <property type="entry name" value="NTP_transf_2"/>
    <property type="match status" value="1"/>
</dbReference>
<gene>
    <name evidence="2" type="ORF">ENJ40_06135</name>
</gene>
<dbReference type="PANTHER" id="PTHR33933">
    <property type="entry name" value="NUCLEOTIDYLTRANSFERASE"/>
    <property type="match status" value="1"/>
</dbReference>
<dbReference type="SUPFAM" id="SSF81301">
    <property type="entry name" value="Nucleotidyltransferase"/>
    <property type="match status" value="1"/>
</dbReference>
<feature type="domain" description="Polymerase nucleotidyl transferase" evidence="1">
    <location>
        <begin position="12"/>
        <end position="79"/>
    </location>
</feature>
<dbReference type="PANTHER" id="PTHR33933:SF1">
    <property type="entry name" value="PROTEIN ADENYLYLTRANSFERASE MNTA-RELATED"/>
    <property type="match status" value="1"/>
</dbReference>
<evidence type="ECO:0000259" key="1">
    <source>
        <dbReference type="Pfam" id="PF01909"/>
    </source>
</evidence>
<protein>
    <submittedName>
        <fullName evidence="2">Nucleotidyltransferase domain-containing protein</fullName>
    </submittedName>
</protein>
<dbReference type="InterPro" id="IPR043519">
    <property type="entry name" value="NT_sf"/>
</dbReference>
<dbReference type="CDD" id="cd05403">
    <property type="entry name" value="NT_KNTase_like"/>
    <property type="match status" value="1"/>
</dbReference>
<reference evidence="2" key="1">
    <citation type="journal article" date="2020" name="mSystems">
        <title>Genome- and Community-Level Interaction Insights into Carbon Utilization and Element Cycling Functions of Hydrothermarchaeota in Hydrothermal Sediment.</title>
        <authorList>
            <person name="Zhou Z."/>
            <person name="Liu Y."/>
            <person name="Xu W."/>
            <person name="Pan J."/>
            <person name="Luo Z.H."/>
            <person name="Li M."/>
        </authorList>
    </citation>
    <scope>NUCLEOTIDE SEQUENCE [LARGE SCALE GENOMIC DNA]</scope>
    <source>
        <strain evidence="2">HyVt-483</strain>
    </source>
</reference>
<comment type="caution">
    <text evidence="2">The sequence shown here is derived from an EMBL/GenBank/DDBJ whole genome shotgun (WGS) entry which is preliminary data.</text>
</comment>
<dbReference type="Gene3D" id="3.30.460.10">
    <property type="entry name" value="Beta Polymerase, domain 2"/>
    <property type="match status" value="1"/>
</dbReference>
<sequence length="165" mass="19597">MRLTEIYEEVVKRVWERIREYYGERLFSVVLFGSVARGTPRPDSDLDLLIVAEPLPRGRVKRVREFISGVEEPLEPYLRELAKKGIHPELSPVIKTREEVLCGSPLFLDMIYHRRILYDREGFMERYLSGLAERLKRLGAKRIKRGNAWYWVLKPDYRHPEIIEV</sequence>
<dbReference type="GO" id="GO:0016779">
    <property type="term" value="F:nucleotidyltransferase activity"/>
    <property type="evidence" value="ECO:0007669"/>
    <property type="project" value="InterPro"/>
</dbReference>
<dbReference type="EMBL" id="DRMH01000078">
    <property type="protein sequence ID" value="HFC98020.1"/>
    <property type="molecule type" value="Genomic_DNA"/>
</dbReference>
<name>A0A7C3GRK1_9BACT</name>
<evidence type="ECO:0000313" key="2">
    <source>
        <dbReference type="EMBL" id="HFC98020.1"/>
    </source>
</evidence>
<accession>A0A7C3GRK1</accession>
<dbReference type="AlphaFoldDB" id="A0A7C3GRK1"/>
<proteinExistence type="predicted"/>
<dbReference type="InterPro" id="IPR052548">
    <property type="entry name" value="Type_VII_TA_antitoxin"/>
</dbReference>
<dbReference type="Proteomes" id="UP000886043">
    <property type="component" value="Unassembled WGS sequence"/>
</dbReference>